<proteinExistence type="predicted"/>
<sequence>MKLASFVATIAVAFSASAFAQSAPLVNGEVRKIDKEQGKITLKHGPIPNLEMEGMTMVFRVSDAKLLDAVKQGDKVKFTADKVNGAFTVTSIQAAK</sequence>
<protein>
    <submittedName>
        <fullName evidence="2">Copper-binding protein</fullName>
    </submittedName>
</protein>
<evidence type="ECO:0000313" key="3">
    <source>
        <dbReference type="Proteomes" id="UP001303946"/>
    </source>
</evidence>
<feature type="signal peptide" evidence="1">
    <location>
        <begin position="1"/>
        <end position="20"/>
    </location>
</feature>
<name>A0ABZ0CTV2_9BURK</name>
<dbReference type="InterPro" id="IPR021647">
    <property type="entry name" value="CusF_Ec"/>
</dbReference>
<feature type="chain" id="PRO_5045308619" evidence="1">
    <location>
        <begin position="21"/>
        <end position="96"/>
    </location>
</feature>
<dbReference type="Proteomes" id="UP001303946">
    <property type="component" value="Chromosome"/>
</dbReference>
<keyword evidence="3" id="KW-1185">Reference proteome</keyword>
<dbReference type="EMBL" id="CP136336">
    <property type="protein sequence ID" value="WOB05969.1"/>
    <property type="molecule type" value="Genomic_DNA"/>
</dbReference>
<keyword evidence="1" id="KW-0732">Signal</keyword>
<dbReference type="Gene3D" id="2.40.50.320">
    <property type="entry name" value="Copper binding periplasmic protein CusF"/>
    <property type="match status" value="1"/>
</dbReference>
<dbReference type="RefSeq" id="WP_316698133.1">
    <property type="nucleotide sequence ID" value="NZ_CP136336.1"/>
</dbReference>
<organism evidence="2 3">
    <name type="scientific">Piscinibacter gummiphilus</name>
    <dbReference type="NCBI Taxonomy" id="946333"/>
    <lineage>
        <taxon>Bacteria</taxon>
        <taxon>Pseudomonadati</taxon>
        <taxon>Pseudomonadota</taxon>
        <taxon>Betaproteobacteria</taxon>
        <taxon>Burkholderiales</taxon>
        <taxon>Sphaerotilaceae</taxon>
        <taxon>Piscinibacter</taxon>
    </lineage>
</organism>
<reference evidence="2 3" key="1">
    <citation type="submission" date="2023-10" db="EMBL/GenBank/DDBJ databases">
        <title>Bacteria for the degradation of biodegradable plastic PBAT(Polybutylene adipate terephthalate).</title>
        <authorList>
            <person name="Weon H.-Y."/>
            <person name="Yeon J."/>
        </authorList>
    </citation>
    <scope>NUCLEOTIDE SEQUENCE [LARGE SCALE GENOMIC DNA]</scope>
    <source>
        <strain evidence="2 3">SBD 7-3</strain>
    </source>
</reference>
<dbReference type="InterPro" id="IPR042230">
    <property type="entry name" value="CusF_sf"/>
</dbReference>
<gene>
    <name evidence="2" type="ORF">RXV79_13665</name>
</gene>
<accession>A0ABZ0CTV2</accession>
<evidence type="ECO:0000256" key="1">
    <source>
        <dbReference type="SAM" id="SignalP"/>
    </source>
</evidence>
<evidence type="ECO:0000313" key="2">
    <source>
        <dbReference type="EMBL" id="WOB05969.1"/>
    </source>
</evidence>
<dbReference type="Pfam" id="PF11604">
    <property type="entry name" value="CusF_Ec"/>
    <property type="match status" value="1"/>
</dbReference>